<gene>
    <name evidence="1" type="ORF">LCGC14_2934110</name>
</gene>
<evidence type="ECO:0000313" key="1">
    <source>
        <dbReference type="EMBL" id="KKK69431.1"/>
    </source>
</evidence>
<dbReference type="AlphaFoldDB" id="A0A0F9AB30"/>
<comment type="caution">
    <text evidence="1">The sequence shown here is derived from an EMBL/GenBank/DDBJ whole genome shotgun (WGS) entry which is preliminary data.</text>
</comment>
<sequence length="177" mass="21027">MNAFQSIKFKFVYLNLENNPIVTSEEFLKLMECKRINEIYFDYDKLEVVNLDDKQKIISFLKKSINYVDQRLCARGFVFPGEIRKNLDIQISIFNILINLIGLDIDEQREFFRDKIDPLIKKRIKWANNKKEISKHLGLRYVLLAGLETINVDKIQLLRQAIIEFDSAQEKSWAFFL</sequence>
<proteinExistence type="predicted"/>
<protein>
    <submittedName>
        <fullName evidence="1">Uncharacterized protein</fullName>
    </submittedName>
</protein>
<accession>A0A0F9AB30</accession>
<reference evidence="1" key="1">
    <citation type="journal article" date="2015" name="Nature">
        <title>Complex archaea that bridge the gap between prokaryotes and eukaryotes.</title>
        <authorList>
            <person name="Spang A."/>
            <person name="Saw J.H."/>
            <person name="Jorgensen S.L."/>
            <person name="Zaremba-Niedzwiedzka K."/>
            <person name="Martijn J."/>
            <person name="Lind A.E."/>
            <person name="van Eijk R."/>
            <person name="Schleper C."/>
            <person name="Guy L."/>
            <person name="Ettema T.J."/>
        </authorList>
    </citation>
    <scope>NUCLEOTIDE SEQUENCE</scope>
</reference>
<organism evidence="1">
    <name type="scientific">marine sediment metagenome</name>
    <dbReference type="NCBI Taxonomy" id="412755"/>
    <lineage>
        <taxon>unclassified sequences</taxon>
        <taxon>metagenomes</taxon>
        <taxon>ecological metagenomes</taxon>
    </lineage>
</organism>
<dbReference type="EMBL" id="LAZR01058653">
    <property type="protein sequence ID" value="KKK69431.1"/>
    <property type="molecule type" value="Genomic_DNA"/>
</dbReference>
<name>A0A0F9AB30_9ZZZZ</name>